<dbReference type="PANTHER" id="PTHR41244">
    <property type="entry name" value="RHAMNAN SYNTHESIS F"/>
    <property type="match status" value="1"/>
</dbReference>
<gene>
    <name evidence="1" type="ORF">F7D74_04110</name>
</gene>
<protein>
    <submittedName>
        <fullName evidence="1">Lipopolysaccharide biosynthesis protein</fullName>
    </submittedName>
</protein>
<dbReference type="RefSeq" id="WP_153118456.1">
    <property type="nucleotide sequence ID" value="NZ_VZCC01000020.1"/>
</dbReference>
<reference evidence="2" key="1">
    <citation type="submission" date="2019-09" db="EMBL/GenBank/DDBJ databases">
        <title>Distinct polysaccharide growth profiles of human intestinal Prevotella copri isolates.</title>
        <authorList>
            <person name="Fehlner-Peach H."/>
            <person name="Magnabosco C."/>
            <person name="Raghavan V."/>
            <person name="Scher J.U."/>
            <person name="Tett A."/>
            <person name="Cox L.M."/>
            <person name="Gottsegen C."/>
            <person name="Watters A."/>
            <person name="Wiltshire- Gordon J.D."/>
            <person name="Segata N."/>
            <person name="Bonneau R."/>
            <person name="Littman D.R."/>
        </authorList>
    </citation>
    <scope>NUCLEOTIDE SEQUENCE [LARGE SCALE GENOMIC DNA]</scope>
    <source>
        <strain evidence="2">iAA108</strain>
    </source>
</reference>
<dbReference type="InterPro" id="IPR032719">
    <property type="entry name" value="WbsX"/>
</dbReference>
<name>A0AA90ZWC5_9BACT</name>
<dbReference type="AlphaFoldDB" id="A0AA90ZWC5"/>
<dbReference type="Proteomes" id="UP000421408">
    <property type="component" value="Unassembled WGS sequence"/>
</dbReference>
<accession>A0AA90ZWC5</accession>
<organism evidence="1 2">
    <name type="scientific">Segatella copri</name>
    <dbReference type="NCBI Taxonomy" id="165179"/>
    <lineage>
        <taxon>Bacteria</taxon>
        <taxon>Pseudomonadati</taxon>
        <taxon>Bacteroidota</taxon>
        <taxon>Bacteroidia</taxon>
        <taxon>Bacteroidales</taxon>
        <taxon>Prevotellaceae</taxon>
        <taxon>Segatella</taxon>
    </lineage>
</organism>
<proteinExistence type="predicted"/>
<dbReference type="Pfam" id="PF14307">
    <property type="entry name" value="Glyco_tran_WbsX"/>
    <property type="match status" value="1"/>
</dbReference>
<dbReference type="CDD" id="cd11579">
    <property type="entry name" value="Glyco_tran_WbsX"/>
    <property type="match status" value="1"/>
</dbReference>
<sequence length="386" mass="45290">MTPRIIALYLPQFHPIPENDRWWGPGFTEWTNVAKAKPLFKGHQQPRIPADLGFYDLRLPETRIQQAELAKAAGIEGFCYYHYWFGHGKQLLERPFHEVVETGKPDFPFCICWANHTWSNKTWESKSAMQKNSTLIKQEYPGKDDDIEHFMSLLPAFKDHRYMKIDGKLLFVIYSVFDFPHVDRFLETWRALAKEHGLPGFHFVGMTPSTLTFKLDKEGNHVRTLPNLESSKDIYESVLNMGFDAVNSFGKRRGEMLYEGKWKNLFKTGLRYLGLPTESIKYDYAKTVRNYFAPEDTWEKVYPTILPQWDRTPRVASQDGIYVNATPEKFKQHILQAKEIIKNKEKEHQILFLKSWNEWGEGNYVEPDIQWGHGFLDAIRNTCKIE</sequence>
<dbReference type="EMBL" id="VZCC01000020">
    <property type="protein sequence ID" value="MQN83191.1"/>
    <property type="molecule type" value="Genomic_DNA"/>
</dbReference>
<comment type="caution">
    <text evidence="1">The sequence shown here is derived from an EMBL/GenBank/DDBJ whole genome shotgun (WGS) entry which is preliminary data.</text>
</comment>
<evidence type="ECO:0000313" key="2">
    <source>
        <dbReference type="Proteomes" id="UP000421408"/>
    </source>
</evidence>
<dbReference type="Gene3D" id="3.20.20.80">
    <property type="entry name" value="Glycosidases"/>
    <property type="match status" value="1"/>
</dbReference>
<evidence type="ECO:0000313" key="1">
    <source>
        <dbReference type="EMBL" id="MQN83191.1"/>
    </source>
</evidence>
<dbReference type="PANTHER" id="PTHR41244:SF1">
    <property type="entry name" value="GLYCOSYLTRANSFERASE"/>
    <property type="match status" value="1"/>
</dbReference>